<dbReference type="InterPro" id="IPR006615">
    <property type="entry name" value="Pept_C19_DUSP"/>
</dbReference>
<keyword evidence="19" id="KW-0378">Hydrolase</keyword>
<feature type="region of interest" description="Disordered" evidence="14">
    <location>
        <begin position="813"/>
        <end position="897"/>
    </location>
</feature>
<dbReference type="InterPro" id="IPR018200">
    <property type="entry name" value="USP_CS"/>
</dbReference>
<keyword evidence="12" id="KW-0206">Cytoskeleton</keyword>
<evidence type="ECO:0000256" key="10">
    <source>
        <dbReference type="ARBA" id="ARBA00022771"/>
    </source>
</evidence>
<dbReference type="InterPro" id="IPR013083">
    <property type="entry name" value="Znf_RING/FYVE/PHD"/>
</dbReference>
<evidence type="ECO:0000256" key="4">
    <source>
        <dbReference type="ARBA" id="ARBA00008269"/>
    </source>
</evidence>
<evidence type="ECO:0000256" key="12">
    <source>
        <dbReference type="ARBA" id="ARBA00023212"/>
    </source>
</evidence>
<dbReference type="FunFam" id="3.30.2230.10:FF:000007">
    <property type="entry name" value="Ubiquitinyl hydrolase 1"/>
    <property type="match status" value="1"/>
</dbReference>
<evidence type="ECO:0000256" key="11">
    <source>
        <dbReference type="ARBA" id="ARBA00022833"/>
    </source>
</evidence>
<feature type="region of interest" description="Disordered" evidence="14">
    <location>
        <begin position="250"/>
        <end position="301"/>
    </location>
</feature>
<dbReference type="GO" id="GO:0048471">
    <property type="term" value="C:perinuclear region of cytoplasm"/>
    <property type="evidence" value="ECO:0007669"/>
    <property type="project" value="UniProtKB-SubCell"/>
</dbReference>
<dbReference type="CDD" id="cd02674">
    <property type="entry name" value="Peptidase_C19R"/>
    <property type="match status" value="1"/>
</dbReference>
<dbReference type="InterPro" id="IPR050185">
    <property type="entry name" value="Ub_carboxyl-term_hydrolase"/>
</dbReference>
<sequence length="1014" mass="114893">MSFNLQKCPHIESEHCTDVDLRLLKPTSCHACNYTGLNLWICLYRDCGFTGCSEQANDHSTEHFQTHKHGVHMNISSQRVWCYYCERELYLKNSKRTGAQDKLFSCSMNSLSKREDSVSDDATGSGTGLVGLQNIANTCYMNSALQALSNLLPLTHYFINCGELVEHIAEQSAPRCKPAGLAKSYLRLMDDIWQQTDDPKEFIAPRGILYGIRSVHPMFRGYQQHDTQEFLRCFMDQLHDELTEQIHALQQNDEKAESTDDDKDDDATNACTSNTPNNASASDSEYDTCDSSLSDRSTRTNHDSEVFIKSEYYVSPSRSTNSASDMPSVHQSQQQQKQRQKPTSEIKPVDSARSIISDIFDGKLLSSVQCLTCDRISTREETFQDLSLPIPNRDFLNMLHQTHSLSVQSLNAVDMAQARNNEGWLAWMWNMLRSWFYGPSVTLYDCMASFFSADELKGDNMYSCERCNKLRTGIKYSRVLNLPEVLCIHLKRFRHDLSYSSKISSHVYFPLEGFDMRPYLHKDCKSMVATYNLSSVICHHGTVGGGHYTCYARNALNGRWYEFDDQFVTEVSPDIVQNCQAYVLFYQKHNPHMKMLREEAITLCNLNPLHHADIQFYVTREWLSRLATFAEPGPINNREMLCPHGGILHSKTALISQIAVPISQPLWDFLFKKFGGGPAVNMMFECEICRRVAEALSRRQLYELTVFTKYNGLQSELDSSAIYAIAMPWLRMWQQFSRGITHKEPGPIANEGIAAPAETNSLNGSIVSCVRLGSDYAQLNAPLWRFLHSIYGGGPEIMLRSALSDDDVDEIEIIDQDDESISEEEREHNAIPTTRSNQSDTESNLGRSATLLPETQPIDAQVPSNATHFSKASSDSIVASSPNSKRTRSSGQNSRNIKVSALRMNMRKRGRRNRNAFKQHADMFGAKGHYNSSNQQLVYQAESISPSQEDKDTAAFSNEYTIPFQSDNFQVNGDRDATKMREKGKIRNSNKENVTLQKFVTLREPSGANDETDI</sequence>
<reference evidence="19" key="1">
    <citation type="submission" date="2025-08" db="UniProtKB">
        <authorList>
            <consortium name="RefSeq"/>
        </authorList>
    </citation>
    <scope>IDENTIFICATION</scope>
    <source>
        <strain evidence="19">11010-0011.00</strain>
        <tissue evidence="19">Whole body</tissue>
    </source>
</reference>
<evidence type="ECO:0000256" key="6">
    <source>
        <dbReference type="ARBA" id="ARBA00022490"/>
    </source>
</evidence>
<dbReference type="Gene3D" id="3.90.70.10">
    <property type="entry name" value="Cysteine proteinases"/>
    <property type="match status" value="1"/>
</dbReference>
<keyword evidence="10 13" id="KW-0863">Zinc-finger</keyword>
<keyword evidence="7" id="KW-0254">Endocytosis</keyword>
<feature type="domain" description="DUSP" evidence="17">
    <location>
        <begin position="587"/>
        <end position="686"/>
    </location>
</feature>
<dbReference type="GeneID" id="115620585"/>
<dbReference type="CTD" id="36580"/>
<dbReference type="RefSeq" id="XP_030369755.1">
    <property type="nucleotide sequence ID" value="XM_030513895.1"/>
</dbReference>
<feature type="domain" description="UBP-type" evidence="16">
    <location>
        <begin position="6"/>
        <end position="108"/>
    </location>
</feature>
<dbReference type="PROSITE" id="PS00973">
    <property type="entry name" value="USP_2"/>
    <property type="match status" value="1"/>
</dbReference>
<feature type="compositionally biased region" description="Low complexity" evidence="14">
    <location>
        <begin position="870"/>
        <end position="884"/>
    </location>
</feature>
<dbReference type="InterPro" id="IPR028889">
    <property type="entry name" value="USP"/>
</dbReference>
<evidence type="ECO:0000259" key="16">
    <source>
        <dbReference type="PROSITE" id="PS50271"/>
    </source>
</evidence>
<dbReference type="PROSITE" id="PS00972">
    <property type="entry name" value="USP_1"/>
    <property type="match status" value="1"/>
</dbReference>
<keyword evidence="18" id="KW-1185">Reference proteome</keyword>
<gene>
    <name evidence="19" type="primary">LOC115620585</name>
</gene>
<dbReference type="OrthoDB" id="73004at2759"/>
<dbReference type="AlphaFoldDB" id="A0A6J2T3E7"/>
<feature type="region of interest" description="Disordered" evidence="14">
    <location>
        <begin position="966"/>
        <end position="985"/>
    </location>
</feature>
<dbReference type="Proteomes" id="UP000504634">
    <property type="component" value="Unplaced"/>
</dbReference>
<dbReference type="PROSITE" id="PS51283">
    <property type="entry name" value="DUSP"/>
    <property type="match status" value="2"/>
</dbReference>
<dbReference type="GO" id="GO:0016579">
    <property type="term" value="P:protein deubiquitination"/>
    <property type="evidence" value="ECO:0007669"/>
    <property type="project" value="InterPro"/>
</dbReference>
<feature type="compositionally biased region" description="Polar residues" evidence="14">
    <location>
        <begin position="269"/>
        <end position="295"/>
    </location>
</feature>
<accession>A0A6J2T3E7</accession>
<dbReference type="InterPro" id="IPR035927">
    <property type="entry name" value="DUSP-like_sf"/>
</dbReference>
<evidence type="ECO:0000256" key="1">
    <source>
        <dbReference type="ARBA" id="ARBA00000707"/>
    </source>
</evidence>
<dbReference type="GO" id="GO:0004843">
    <property type="term" value="F:cysteine-type deubiquitinase activity"/>
    <property type="evidence" value="ECO:0007669"/>
    <property type="project" value="UniProtKB-EC"/>
</dbReference>
<dbReference type="SMART" id="SM00695">
    <property type="entry name" value="DUSP"/>
    <property type="match status" value="2"/>
</dbReference>
<dbReference type="Gene3D" id="3.30.2230.10">
    <property type="entry name" value="DUSP-like"/>
    <property type="match status" value="2"/>
</dbReference>
<dbReference type="PROSITE" id="PS50235">
    <property type="entry name" value="USP_3"/>
    <property type="match status" value="1"/>
</dbReference>
<dbReference type="Pfam" id="PF06337">
    <property type="entry name" value="DUSP"/>
    <property type="match status" value="2"/>
</dbReference>
<dbReference type="Pfam" id="PF00443">
    <property type="entry name" value="UCH"/>
    <property type="match status" value="1"/>
</dbReference>
<comment type="catalytic activity">
    <reaction evidence="1">
        <text>Thiol-dependent hydrolysis of ester, thioester, amide, peptide and isopeptide bonds formed by the C-terminal Gly of ubiquitin (a 76-residue protein attached to proteins as an intracellular targeting signal).</text>
        <dbReference type="EC" id="3.4.19.12"/>
    </reaction>
</comment>
<keyword evidence="11" id="KW-0862">Zinc</keyword>
<feature type="region of interest" description="Disordered" evidence="14">
    <location>
        <begin position="316"/>
        <end position="349"/>
    </location>
</feature>
<name>A0A6J2T3E7_DROLE</name>
<feature type="compositionally biased region" description="Polar residues" evidence="14">
    <location>
        <begin position="316"/>
        <end position="325"/>
    </location>
</feature>
<evidence type="ECO:0000256" key="13">
    <source>
        <dbReference type="PROSITE-ProRule" id="PRU00502"/>
    </source>
</evidence>
<comment type="subcellular location">
    <subcellularLocation>
        <location evidence="2">Cytoplasm</location>
        <location evidence="2">Cytoskeleton</location>
        <location evidence="2">Microtubule organizing center</location>
        <location evidence="2">Centrosome</location>
    </subcellularLocation>
    <subcellularLocation>
        <location evidence="3">Cytoplasm</location>
        <location evidence="3">Perinuclear region</location>
    </subcellularLocation>
</comment>
<dbReference type="GO" id="GO:0005813">
    <property type="term" value="C:centrosome"/>
    <property type="evidence" value="ECO:0007669"/>
    <property type="project" value="UniProtKB-SubCell"/>
</dbReference>
<dbReference type="Gene3D" id="3.30.40.10">
    <property type="entry name" value="Zinc/RING finger domain, C3HC4 (zinc finger)"/>
    <property type="match status" value="1"/>
</dbReference>
<keyword evidence="8" id="KW-0479">Metal-binding</keyword>
<dbReference type="PANTHER" id="PTHR21646:SF86">
    <property type="entry name" value="UBIQUITIN CARBOXYL-TERMINAL HYDROLASE"/>
    <property type="match status" value="1"/>
</dbReference>
<dbReference type="InterPro" id="IPR038765">
    <property type="entry name" value="Papain-like_cys_pep_sf"/>
</dbReference>
<evidence type="ECO:0000256" key="3">
    <source>
        <dbReference type="ARBA" id="ARBA00004556"/>
    </source>
</evidence>
<protein>
    <recommendedName>
        <fullName evidence="5">ubiquitinyl hydrolase 1</fullName>
        <ecNumber evidence="5">3.4.19.12</ecNumber>
    </recommendedName>
</protein>
<evidence type="ECO:0000259" key="17">
    <source>
        <dbReference type="PROSITE" id="PS51283"/>
    </source>
</evidence>
<dbReference type="PROSITE" id="PS50271">
    <property type="entry name" value="ZF_UBP"/>
    <property type="match status" value="1"/>
</dbReference>
<dbReference type="Pfam" id="PF02148">
    <property type="entry name" value="zf-UBP"/>
    <property type="match status" value="1"/>
</dbReference>
<evidence type="ECO:0000256" key="8">
    <source>
        <dbReference type="ARBA" id="ARBA00022723"/>
    </source>
</evidence>
<keyword evidence="9" id="KW-0677">Repeat</keyword>
<feature type="compositionally biased region" description="Polar residues" evidence="14">
    <location>
        <begin position="831"/>
        <end position="847"/>
    </location>
</feature>
<evidence type="ECO:0000256" key="2">
    <source>
        <dbReference type="ARBA" id="ARBA00004300"/>
    </source>
</evidence>
<evidence type="ECO:0000256" key="14">
    <source>
        <dbReference type="SAM" id="MobiDB-lite"/>
    </source>
</evidence>
<evidence type="ECO:0000256" key="9">
    <source>
        <dbReference type="ARBA" id="ARBA00022737"/>
    </source>
</evidence>
<dbReference type="PANTHER" id="PTHR21646">
    <property type="entry name" value="UBIQUITIN CARBOXYL-TERMINAL HYDROLASE"/>
    <property type="match status" value="1"/>
</dbReference>
<dbReference type="SUPFAM" id="SSF143791">
    <property type="entry name" value="DUSP-like"/>
    <property type="match status" value="2"/>
</dbReference>
<dbReference type="InterPro" id="IPR001394">
    <property type="entry name" value="Peptidase_C19_UCH"/>
</dbReference>
<dbReference type="SUPFAM" id="SSF54001">
    <property type="entry name" value="Cysteine proteinases"/>
    <property type="match status" value="1"/>
</dbReference>
<evidence type="ECO:0000313" key="19">
    <source>
        <dbReference type="RefSeq" id="XP_030369755.1"/>
    </source>
</evidence>
<dbReference type="GO" id="GO:0008270">
    <property type="term" value="F:zinc ion binding"/>
    <property type="evidence" value="ECO:0007669"/>
    <property type="project" value="UniProtKB-KW"/>
</dbReference>
<evidence type="ECO:0000259" key="15">
    <source>
        <dbReference type="PROSITE" id="PS50235"/>
    </source>
</evidence>
<evidence type="ECO:0000256" key="5">
    <source>
        <dbReference type="ARBA" id="ARBA00012759"/>
    </source>
</evidence>
<dbReference type="GO" id="GO:0006897">
    <property type="term" value="P:endocytosis"/>
    <property type="evidence" value="ECO:0007669"/>
    <property type="project" value="UniProtKB-KW"/>
</dbReference>
<comment type="similarity">
    <text evidence="4">Belongs to the peptidase C19 family. USP20/USP33 subfamily.</text>
</comment>
<dbReference type="InterPro" id="IPR001607">
    <property type="entry name" value="Znf_UBP"/>
</dbReference>
<feature type="compositionally biased region" description="Acidic residues" evidence="14">
    <location>
        <begin position="813"/>
        <end position="822"/>
    </location>
</feature>
<feature type="domain" description="DUSP" evidence="17">
    <location>
        <begin position="693"/>
        <end position="803"/>
    </location>
</feature>
<dbReference type="SUPFAM" id="SSF57850">
    <property type="entry name" value="RING/U-box"/>
    <property type="match status" value="1"/>
</dbReference>
<feature type="compositionally biased region" description="Basic and acidic residues" evidence="14">
    <location>
        <begin position="973"/>
        <end position="985"/>
    </location>
</feature>
<evidence type="ECO:0000313" key="18">
    <source>
        <dbReference type="Proteomes" id="UP000504634"/>
    </source>
</evidence>
<organism evidence="18 19">
    <name type="scientific">Drosophila lebanonensis</name>
    <name type="common">Fruit fly</name>
    <name type="synonym">Scaptodrosophila lebanonensis</name>
    <dbReference type="NCBI Taxonomy" id="7225"/>
    <lineage>
        <taxon>Eukaryota</taxon>
        <taxon>Metazoa</taxon>
        <taxon>Ecdysozoa</taxon>
        <taxon>Arthropoda</taxon>
        <taxon>Hexapoda</taxon>
        <taxon>Insecta</taxon>
        <taxon>Pterygota</taxon>
        <taxon>Neoptera</taxon>
        <taxon>Endopterygota</taxon>
        <taxon>Diptera</taxon>
        <taxon>Brachycera</taxon>
        <taxon>Muscomorpha</taxon>
        <taxon>Ephydroidea</taxon>
        <taxon>Drosophilidae</taxon>
        <taxon>Scaptodrosophila</taxon>
    </lineage>
</organism>
<proteinExistence type="inferred from homology"/>
<feature type="domain" description="USP" evidence="15">
    <location>
        <begin position="130"/>
        <end position="589"/>
    </location>
</feature>
<dbReference type="EC" id="3.4.19.12" evidence="5"/>
<keyword evidence="6" id="KW-0963">Cytoplasm</keyword>
<evidence type="ECO:0000256" key="7">
    <source>
        <dbReference type="ARBA" id="ARBA00022583"/>
    </source>
</evidence>